<evidence type="ECO:0000256" key="5">
    <source>
        <dbReference type="ARBA" id="ARBA00022989"/>
    </source>
</evidence>
<evidence type="ECO:0000256" key="6">
    <source>
        <dbReference type="ARBA" id="ARBA00023136"/>
    </source>
</evidence>
<dbReference type="GO" id="GO:0004252">
    <property type="term" value="F:serine-type endopeptidase activity"/>
    <property type="evidence" value="ECO:0007669"/>
    <property type="project" value="InterPro"/>
</dbReference>
<protein>
    <recommendedName>
        <fullName evidence="8">Peptidase S54 rhomboid domain-containing protein</fullName>
    </recommendedName>
</protein>
<feature type="transmembrane region" description="Helical" evidence="7">
    <location>
        <begin position="12"/>
        <end position="35"/>
    </location>
</feature>
<comment type="subcellular location">
    <subcellularLocation>
        <location evidence="1">Membrane</location>
        <topology evidence="1">Multi-pass membrane protein</topology>
    </subcellularLocation>
</comment>
<comment type="similarity">
    <text evidence="2">Belongs to the peptidase S54 family.</text>
</comment>
<dbReference type="HOGENOM" id="CLU_034022_0_0_1"/>
<evidence type="ECO:0000256" key="2">
    <source>
        <dbReference type="ARBA" id="ARBA00009045"/>
    </source>
</evidence>
<keyword evidence="4" id="KW-0378">Hydrolase</keyword>
<dbReference type="GO" id="GO:0006465">
    <property type="term" value="P:signal peptide processing"/>
    <property type="evidence" value="ECO:0007669"/>
    <property type="project" value="TreeGrafter"/>
</dbReference>
<dbReference type="InterPro" id="IPR022764">
    <property type="entry name" value="Peptidase_S54_rhomboid_dom"/>
</dbReference>
<keyword evidence="3 7" id="KW-0812">Transmembrane</keyword>
<accession>A0A098VNW3</accession>
<dbReference type="Pfam" id="PF01694">
    <property type="entry name" value="Rhomboid"/>
    <property type="match status" value="1"/>
</dbReference>
<evidence type="ECO:0000256" key="4">
    <source>
        <dbReference type="ARBA" id="ARBA00022801"/>
    </source>
</evidence>
<dbReference type="Gene3D" id="1.20.1540.10">
    <property type="entry name" value="Rhomboid-like"/>
    <property type="match status" value="1"/>
</dbReference>
<dbReference type="GO" id="GO:0016020">
    <property type="term" value="C:membrane"/>
    <property type="evidence" value="ECO:0007669"/>
    <property type="project" value="UniProtKB-SubCell"/>
</dbReference>
<proteinExistence type="inferred from homology"/>
<sequence>MWHSSRLKSARMSLFKSGVFCAGTIVSSFVILAYVEEQRLKNERKEQVNFWGKLQYYVGNLHSNTLKSHNAKFNNRLTWELENTWSSLTSAQKTLSALILANTAVFIGWKIPALVPFMQRHFLHSPLSSPHTLLTSSFSHSSFLHLSFNMIALSAFGGWIHQELGREQFLFMYLSAAVTSSFVSQAWKVLVGRENMLHIPSLGASGAIMSLFAATAHRKDISIGLILLPGIHVPSNVAVAGMAAVDAYCLLFRSATSRFDHAAHLGGSAFGYIYPIYIPKLLWENKRSILGFDK</sequence>
<dbReference type="PANTHER" id="PTHR43731">
    <property type="entry name" value="RHOMBOID PROTEASE"/>
    <property type="match status" value="1"/>
</dbReference>
<feature type="transmembrane region" description="Helical" evidence="7">
    <location>
        <begin position="199"/>
        <end position="216"/>
    </location>
</feature>
<dbReference type="GeneID" id="25260458"/>
<dbReference type="AlphaFoldDB" id="A0A098VNW3"/>
<dbReference type="EMBL" id="JMKJ01000555">
    <property type="protein sequence ID" value="KGG50660.1"/>
    <property type="molecule type" value="Genomic_DNA"/>
</dbReference>
<evidence type="ECO:0000256" key="3">
    <source>
        <dbReference type="ARBA" id="ARBA00022692"/>
    </source>
</evidence>
<evidence type="ECO:0000313" key="10">
    <source>
        <dbReference type="Proteomes" id="UP000029725"/>
    </source>
</evidence>
<feature type="domain" description="Peptidase S54 rhomboid" evidence="8">
    <location>
        <begin position="131"/>
        <end position="277"/>
    </location>
</feature>
<dbReference type="VEuPathDB" id="MicrosporidiaDB:DI09_5p70"/>
<dbReference type="InterPro" id="IPR050925">
    <property type="entry name" value="Rhomboid_protease_S54"/>
</dbReference>
<dbReference type="InterPro" id="IPR035952">
    <property type="entry name" value="Rhomboid-like_sf"/>
</dbReference>
<organism evidence="9 10">
    <name type="scientific">Mitosporidium daphniae</name>
    <dbReference type="NCBI Taxonomy" id="1485682"/>
    <lineage>
        <taxon>Eukaryota</taxon>
        <taxon>Fungi</taxon>
        <taxon>Fungi incertae sedis</taxon>
        <taxon>Microsporidia</taxon>
        <taxon>Mitosporidium</taxon>
    </lineage>
</organism>
<feature type="transmembrane region" description="Helical" evidence="7">
    <location>
        <begin position="95"/>
        <end position="118"/>
    </location>
</feature>
<keyword evidence="10" id="KW-1185">Reference proteome</keyword>
<dbReference type="RefSeq" id="XP_013237144.1">
    <property type="nucleotide sequence ID" value="XM_013381690.1"/>
</dbReference>
<feature type="transmembrane region" description="Helical" evidence="7">
    <location>
        <begin position="138"/>
        <end position="157"/>
    </location>
</feature>
<evidence type="ECO:0000256" key="7">
    <source>
        <dbReference type="SAM" id="Phobius"/>
    </source>
</evidence>
<dbReference type="PANTHER" id="PTHR43731:SF14">
    <property type="entry name" value="PRESENILIN-ASSOCIATED RHOMBOID-LIKE PROTEIN, MITOCHONDRIAL"/>
    <property type="match status" value="1"/>
</dbReference>
<evidence type="ECO:0000259" key="8">
    <source>
        <dbReference type="Pfam" id="PF01694"/>
    </source>
</evidence>
<keyword evidence="6 7" id="KW-0472">Membrane</keyword>
<dbReference type="OrthoDB" id="10260614at2759"/>
<dbReference type="SUPFAM" id="SSF144091">
    <property type="entry name" value="Rhomboid-like"/>
    <property type="match status" value="1"/>
</dbReference>
<gene>
    <name evidence="9" type="ORF">DI09_5p70</name>
</gene>
<evidence type="ECO:0000313" key="9">
    <source>
        <dbReference type="EMBL" id="KGG50660.1"/>
    </source>
</evidence>
<feature type="transmembrane region" description="Helical" evidence="7">
    <location>
        <begin position="169"/>
        <end position="187"/>
    </location>
</feature>
<comment type="caution">
    <text evidence="9">The sequence shown here is derived from an EMBL/GenBank/DDBJ whole genome shotgun (WGS) entry which is preliminary data.</text>
</comment>
<dbReference type="Proteomes" id="UP000029725">
    <property type="component" value="Unassembled WGS sequence"/>
</dbReference>
<keyword evidence="5 7" id="KW-1133">Transmembrane helix</keyword>
<name>A0A098VNW3_9MICR</name>
<reference evidence="9 10" key="1">
    <citation type="submission" date="2014-04" db="EMBL/GenBank/DDBJ databases">
        <title>A new species of microsporidia sheds light on the evolution of extreme parasitism.</title>
        <authorList>
            <person name="Haag K.L."/>
            <person name="James T.Y."/>
            <person name="Larsson R."/>
            <person name="Schaer T.M."/>
            <person name="Refardt D."/>
            <person name="Pombert J.-F."/>
            <person name="Ebert D."/>
        </authorList>
    </citation>
    <scope>NUCLEOTIDE SEQUENCE [LARGE SCALE GENOMIC DNA]</scope>
    <source>
        <strain evidence="9 10">UGP3</strain>
        <tissue evidence="9">Spores</tissue>
    </source>
</reference>
<evidence type="ECO:0000256" key="1">
    <source>
        <dbReference type="ARBA" id="ARBA00004141"/>
    </source>
</evidence>